<comment type="similarity">
    <text evidence="1">Belongs to the intimin/invasin family.</text>
</comment>
<feature type="signal peptide" evidence="2">
    <location>
        <begin position="1"/>
        <end position="20"/>
    </location>
</feature>
<evidence type="ECO:0000313" key="4">
    <source>
        <dbReference type="EMBL" id="VHO06692.1"/>
    </source>
</evidence>
<gene>
    <name evidence="4" type="ORF">BAL341_3704</name>
</gene>
<dbReference type="Gene3D" id="2.60.40.10">
    <property type="entry name" value="Immunoglobulins"/>
    <property type="match status" value="5"/>
</dbReference>
<protein>
    <submittedName>
        <fullName evidence="4">Invasin domain protein</fullName>
    </submittedName>
</protein>
<organism evidence="4">
    <name type="scientific">Rheinheimera sp. BAL341</name>
    <dbReference type="NCBI Taxonomy" id="1708203"/>
    <lineage>
        <taxon>Bacteria</taxon>
        <taxon>Pseudomonadati</taxon>
        <taxon>Pseudomonadota</taxon>
        <taxon>Gammaproteobacteria</taxon>
        <taxon>Chromatiales</taxon>
        <taxon>Chromatiaceae</taxon>
        <taxon>Rheinheimera</taxon>
    </lineage>
</organism>
<dbReference type="InterPro" id="IPR008964">
    <property type="entry name" value="Invasin/intimin_cell_adhesion"/>
</dbReference>
<accession>A0A486XW08</accession>
<dbReference type="SUPFAM" id="SSF49373">
    <property type="entry name" value="Invasin/intimin cell-adhesion fragments"/>
    <property type="match status" value="6"/>
</dbReference>
<feature type="domain" description="Big-1" evidence="3">
    <location>
        <begin position="562"/>
        <end position="655"/>
    </location>
</feature>
<feature type="chain" id="PRO_5019744461" evidence="2">
    <location>
        <begin position="21"/>
        <end position="849"/>
    </location>
</feature>
<dbReference type="PROSITE" id="PS51127">
    <property type="entry name" value="BIG1"/>
    <property type="match status" value="2"/>
</dbReference>
<evidence type="ECO:0000256" key="2">
    <source>
        <dbReference type="SAM" id="SignalP"/>
    </source>
</evidence>
<proteinExistence type="inferred from homology"/>
<evidence type="ECO:0000259" key="3">
    <source>
        <dbReference type="PROSITE" id="PS51127"/>
    </source>
</evidence>
<reference evidence="4" key="1">
    <citation type="submission" date="2019-04" db="EMBL/GenBank/DDBJ databases">
        <authorList>
            <person name="Brambilla D."/>
        </authorList>
    </citation>
    <scope>NUCLEOTIDE SEQUENCE</scope>
    <source>
        <strain evidence="4">BAL1</strain>
    </source>
</reference>
<evidence type="ECO:0000256" key="1">
    <source>
        <dbReference type="ARBA" id="ARBA00010116"/>
    </source>
</evidence>
<dbReference type="InterPro" id="IPR003344">
    <property type="entry name" value="Big_1_dom"/>
</dbReference>
<dbReference type="SMART" id="SM00634">
    <property type="entry name" value="BID_1"/>
    <property type="match status" value="3"/>
</dbReference>
<dbReference type="AlphaFoldDB" id="A0A486XW08"/>
<feature type="domain" description="Big-1" evidence="3">
    <location>
        <begin position="358"/>
        <end position="455"/>
    </location>
</feature>
<dbReference type="PROSITE" id="PS51257">
    <property type="entry name" value="PROKAR_LIPOPROTEIN"/>
    <property type="match status" value="1"/>
</dbReference>
<keyword evidence="2" id="KW-0732">Signal</keyword>
<sequence length="849" mass="85567">MRNIQQLLVAILITTLAACGGGGTLDSGGGTGGGGTTTPVYSMAVQLSDSSGQASTELSRATPLSVNVTLTATNNGNIANQLISFSLNDSALAVFGNSAATALTNAEGVATIILAVGEKNGAGTVTAAYGDISASVGFNSAGDGSTVPVYSLTLELLNAEGAPASALSQASPLSISATLSATNSGVVANQLITFELSDTELAVFGNSSATAITNTDGIAVIDLFVGTKSGAGSVLATFSEVTATTSFDSAGDGGGEVDVTVGSVSLIADNLILGSGAGSAVQLSALVRDTNNVVLADIPVVFSTDSGEIVQIDTETGANGVAKATLTTQTDKTVRDINVVARAQQQTSLLTVSVVGTAIEIAAPSSIVLGDTTTVELFLTDSNGTGIQGQEIEVVSSLGNTLSDTSPVTAGAAGKASFTYTAVNSGVDSVTVSALGGNSSASINISADAFAFTETAGQDAEILEIDLNTPQVLGVEWLTNDTPNVGETVTFNTTRGQIADTVVNLNNGNVTAQSETDADGVADVFVRSEFAGIATISAAAGDGAAAVSSSKLVEFVAVNPSKVEAQAFPAQIGPGETSAIRAIVRDANNNPVKNQTVVFALDNAAGGIISTGTAVTNSQGVASTVFTADSTTGTGIEGLNLVVNAALQSNNAIFDATDIAVGKRTLFFRFGTGNLITKPSDSTYAKEFSIIVTDSSGNPVVNQELNVAVVSTGYFKGFWVKSPTPPLAFKNWGPQITAVCFTEDANFNGVLDVGEDTNGNGILTPGNVASVPRTVMADENGIASFLVTYPRDYGAWTSVRLMISGFAQGSENISYRDYILAVAADDITTETNAPPINPLGSSNSCADAN</sequence>
<dbReference type="EMBL" id="CAAJGR010000034">
    <property type="protein sequence ID" value="VHO06692.1"/>
    <property type="molecule type" value="Genomic_DNA"/>
</dbReference>
<name>A0A486XW08_9GAMM</name>
<dbReference type="InterPro" id="IPR013783">
    <property type="entry name" value="Ig-like_fold"/>
</dbReference>